<feature type="signal peptide" evidence="2">
    <location>
        <begin position="1"/>
        <end position="19"/>
    </location>
</feature>
<dbReference type="EMBL" id="JACHIG010000004">
    <property type="protein sequence ID" value="MBB5032662.1"/>
    <property type="molecule type" value="Genomic_DNA"/>
</dbReference>
<name>A0A7W7YAJ3_9BACT</name>
<keyword evidence="4" id="KW-1185">Reference proteome</keyword>
<feature type="chain" id="PRO_5030676967" description="BACON domain-containing protein" evidence="2">
    <location>
        <begin position="20"/>
        <end position="296"/>
    </location>
</feature>
<evidence type="ECO:0000313" key="3">
    <source>
        <dbReference type="EMBL" id="MBB5032662.1"/>
    </source>
</evidence>
<dbReference type="AlphaFoldDB" id="A0A7W7YAJ3"/>
<keyword evidence="2" id="KW-0732">Signal</keyword>
<reference evidence="3 4" key="1">
    <citation type="submission" date="2020-08" db="EMBL/GenBank/DDBJ databases">
        <title>Genomic Encyclopedia of Type Strains, Phase IV (KMG-IV): sequencing the most valuable type-strain genomes for metagenomic binning, comparative biology and taxonomic classification.</title>
        <authorList>
            <person name="Goeker M."/>
        </authorList>
    </citation>
    <scope>NUCLEOTIDE SEQUENCE [LARGE SCALE GENOMIC DNA]</scope>
    <source>
        <strain evidence="3 4">DSM 12252</strain>
    </source>
</reference>
<gene>
    <name evidence="3" type="ORF">HNQ65_002244</name>
</gene>
<evidence type="ECO:0000256" key="2">
    <source>
        <dbReference type="SAM" id="SignalP"/>
    </source>
</evidence>
<accession>A0A7W7YAJ3</accession>
<comment type="caution">
    <text evidence="3">The sequence shown here is derived from an EMBL/GenBank/DDBJ whole genome shotgun (WGS) entry which is preliminary data.</text>
</comment>
<feature type="region of interest" description="Disordered" evidence="1">
    <location>
        <begin position="263"/>
        <end position="296"/>
    </location>
</feature>
<sequence>MNRHLLLLILCLCCAQARAQYVTNLTLLKNQFLTGEPVVAEVTITNRSGADVIVGGHGSRDWLQFEISDSDGRMLSPVTIGSETAITMKAGGTTKHKVEISGGYSTSSLGTFGIVANVLHPISGQYYASNRARMTITDSKPNMFDQPFGVPQGFPGAGRQRRYQVILFRELDDLQLYFRLTDDRTGAYLGTSLLGPAMMAVQPQISIDVHNKLHILFLAQPHIFCHAVVNPDGKISKRNYYRDTDGNRPSMVMTQTGAQVVGGEFFDPTAPPPKKKAMRKASDRPKDLGLVPKEKN</sequence>
<feature type="compositionally biased region" description="Basic and acidic residues" evidence="1">
    <location>
        <begin position="280"/>
        <end position="296"/>
    </location>
</feature>
<dbReference type="Proteomes" id="UP000590740">
    <property type="component" value="Unassembled WGS sequence"/>
</dbReference>
<dbReference type="RefSeq" id="WP_184339581.1">
    <property type="nucleotide sequence ID" value="NZ_JACHIG010000004.1"/>
</dbReference>
<organism evidence="3 4">
    <name type="scientific">Prosthecobacter vanneervenii</name>
    <dbReference type="NCBI Taxonomy" id="48466"/>
    <lineage>
        <taxon>Bacteria</taxon>
        <taxon>Pseudomonadati</taxon>
        <taxon>Verrucomicrobiota</taxon>
        <taxon>Verrucomicrobiia</taxon>
        <taxon>Verrucomicrobiales</taxon>
        <taxon>Verrucomicrobiaceae</taxon>
        <taxon>Prosthecobacter</taxon>
    </lineage>
</organism>
<evidence type="ECO:0000313" key="4">
    <source>
        <dbReference type="Proteomes" id="UP000590740"/>
    </source>
</evidence>
<evidence type="ECO:0000256" key="1">
    <source>
        <dbReference type="SAM" id="MobiDB-lite"/>
    </source>
</evidence>
<proteinExistence type="predicted"/>
<evidence type="ECO:0008006" key="5">
    <source>
        <dbReference type="Google" id="ProtNLM"/>
    </source>
</evidence>
<protein>
    <recommendedName>
        <fullName evidence="5">BACON domain-containing protein</fullName>
    </recommendedName>
</protein>